<dbReference type="InterPro" id="IPR051181">
    <property type="entry name" value="CAF1_poly(A)_ribonucleases"/>
</dbReference>
<dbReference type="EMBL" id="KB932206">
    <property type="protein sequence ID" value="KCV69443.1"/>
    <property type="molecule type" value="Genomic_DNA"/>
</dbReference>
<evidence type="ECO:0000256" key="1">
    <source>
        <dbReference type="ARBA" id="ARBA00008372"/>
    </source>
</evidence>
<dbReference type="RefSeq" id="XP_009496008.1">
    <property type="nucleotide sequence ID" value="XM_009497733.1"/>
</dbReference>
<dbReference type="InterPro" id="IPR036397">
    <property type="entry name" value="RNaseH_sf"/>
</dbReference>
<sequence>MDVTSATFREMLPQIVEEINRADFYAIDTELSGLFANDSVPGPGDSLHDFYQKVSRSCRHPDGIAILQYGLCLVRWNSTDKCFETRTYNFYLCPRSSEHLRPSNRCFSFQYSGMDFLRKFNFDFNKWIYEGINFLTHEQQAELEFQKGIGHIPDLIAKQMARAPEGTATTMATFMKDIATWLQSPSEPLSIPMSYQEHLLLNLHIRQAYGFSLQGKFRHGALSIARCTDEEKAALEAAHATLATDMADLIGFRSVIDELIKARIPLVGHNLFLDLLHTYSKFVEPNFPPSLYDVSKRIHEAFPRTKLPAFDLVKIHTPPAFGKYTDDSAAFHEAGFDAYCTAVVFLKLAALNHHLVLGRPVPTAVAATTTATSPIESTSVTSTEGTGPAAVAVAQSHAAPAPGPGVLPATYGQEILLCPHLLALENQLNIVAGPFPCFSLVNAEPILTPKMAADASTTDTPSSKADDAAVAAMEVDQDVRTPETLTGTGEPAPAVAPPLRAYVLSSVPKDIPPRVLLETLSPHATAHMYIRPGTGLAVVSPIHVYSGDDFSKVLARVFPEYPISRMDYRTSLSAPRSKAVRSALRDAAAAAAAVNANATADSVATTATDSVATAVMASIATANATAAADSIATTAADSITTAATDSITTAATDSVATAATDSVATTAADSVATTAADSVATTAADSIATAATATTATATVIADTTATTGEGLVHAPEGSATPMEVTFSVGEKRPAEAIDDVPSKKHKSAVEAAN</sequence>
<dbReference type="SUPFAM" id="SSF53098">
    <property type="entry name" value="Ribonuclease H-like"/>
    <property type="match status" value="1"/>
</dbReference>
<feature type="region of interest" description="Disordered" evidence="2">
    <location>
        <begin position="733"/>
        <end position="754"/>
    </location>
</feature>
<dbReference type="AlphaFoldDB" id="A0A058Z6A0"/>
<dbReference type="Pfam" id="PF04857">
    <property type="entry name" value="CAF1"/>
    <property type="match status" value="1"/>
</dbReference>
<protein>
    <submittedName>
        <fullName evidence="3">Uncharacterized protein</fullName>
    </submittedName>
</protein>
<dbReference type="GO" id="GO:0003723">
    <property type="term" value="F:RNA binding"/>
    <property type="evidence" value="ECO:0007669"/>
    <property type="project" value="TreeGrafter"/>
</dbReference>
<dbReference type="Gene3D" id="3.30.420.10">
    <property type="entry name" value="Ribonuclease H-like superfamily/Ribonuclease H"/>
    <property type="match status" value="2"/>
</dbReference>
<dbReference type="Proteomes" id="UP000030693">
    <property type="component" value="Unassembled WGS sequence"/>
</dbReference>
<evidence type="ECO:0000256" key="2">
    <source>
        <dbReference type="SAM" id="MobiDB-lite"/>
    </source>
</evidence>
<keyword evidence="4" id="KW-1185">Reference proteome</keyword>
<accession>A0A058Z6A0</accession>
<dbReference type="PANTHER" id="PTHR15092:SF22">
    <property type="entry name" value="POLY(A)-SPECIFIC RIBONUCLEASE PNLDC1"/>
    <property type="match status" value="1"/>
</dbReference>
<dbReference type="InterPro" id="IPR012337">
    <property type="entry name" value="RNaseH-like_sf"/>
</dbReference>
<dbReference type="GO" id="GO:0000175">
    <property type="term" value="F:3'-5'-RNA exonuclease activity"/>
    <property type="evidence" value="ECO:0007669"/>
    <property type="project" value="TreeGrafter"/>
</dbReference>
<dbReference type="STRING" id="691883.A0A058Z6A0"/>
<dbReference type="PANTHER" id="PTHR15092">
    <property type="entry name" value="POLY A -SPECIFIC RIBONUCLEASE/TARGET OF EGR1, MEMBER 1"/>
    <property type="match status" value="1"/>
</dbReference>
<dbReference type="GeneID" id="20528597"/>
<evidence type="ECO:0000313" key="3">
    <source>
        <dbReference type="EMBL" id="KCV69443.1"/>
    </source>
</evidence>
<proteinExistence type="inferred from homology"/>
<reference evidence="3" key="1">
    <citation type="submission" date="2013-04" db="EMBL/GenBank/DDBJ databases">
        <title>The Genome Sequence of Fonticula alba ATCC 38817.</title>
        <authorList>
            <consortium name="The Broad Institute Genomics Platform"/>
            <person name="Russ C."/>
            <person name="Cuomo C."/>
            <person name="Burger G."/>
            <person name="Gray M.W."/>
            <person name="Holland P.W.H."/>
            <person name="King N."/>
            <person name="Lang F.B.F."/>
            <person name="Roger A.J."/>
            <person name="Ruiz-Trillo I."/>
            <person name="Brown M."/>
            <person name="Walker B."/>
            <person name="Young S."/>
            <person name="Zeng Q."/>
            <person name="Gargeya S."/>
            <person name="Fitzgerald M."/>
            <person name="Haas B."/>
            <person name="Abouelleil A."/>
            <person name="Allen A.W."/>
            <person name="Alvarado L."/>
            <person name="Arachchi H.M."/>
            <person name="Berlin A.M."/>
            <person name="Chapman S.B."/>
            <person name="Gainer-Dewar J."/>
            <person name="Goldberg J."/>
            <person name="Griggs A."/>
            <person name="Gujja S."/>
            <person name="Hansen M."/>
            <person name="Howarth C."/>
            <person name="Imamovic A."/>
            <person name="Ireland A."/>
            <person name="Larimer J."/>
            <person name="McCowan C."/>
            <person name="Murphy C."/>
            <person name="Pearson M."/>
            <person name="Poon T.W."/>
            <person name="Priest M."/>
            <person name="Roberts A."/>
            <person name="Saif S."/>
            <person name="Shea T."/>
            <person name="Sisk P."/>
            <person name="Sykes S."/>
            <person name="Wortman J."/>
            <person name="Nusbaum C."/>
            <person name="Birren B."/>
        </authorList>
    </citation>
    <scope>NUCLEOTIDE SEQUENCE [LARGE SCALE GENOMIC DNA]</scope>
    <source>
        <strain evidence="3">ATCC 38817</strain>
    </source>
</reference>
<gene>
    <name evidence="3" type="ORF">H696_03872</name>
</gene>
<dbReference type="InterPro" id="IPR006941">
    <property type="entry name" value="RNase_CAF1"/>
</dbReference>
<comment type="similarity">
    <text evidence="1">Belongs to the CAF1 family.</text>
</comment>
<organism evidence="3">
    <name type="scientific">Fonticula alba</name>
    <name type="common">Slime mold</name>
    <dbReference type="NCBI Taxonomy" id="691883"/>
    <lineage>
        <taxon>Eukaryota</taxon>
        <taxon>Rotosphaerida</taxon>
        <taxon>Fonticulaceae</taxon>
        <taxon>Fonticula</taxon>
    </lineage>
</organism>
<evidence type="ECO:0000313" key="4">
    <source>
        <dbReference type="Proteomes" id="UP000030693"/>
    </source>
</evidence>
<name>A0A058Z6A0_FONAL</name>
<dbReference type="OrthoDB" id="1432093at2759"/>
<dbReference type="eggNOG" id="KOG1990">
    <property type="taxonomic scope" value="Eukaryota"/>
</dbReference>